<reference evidence="1" key="1">
    <citation type="journal article" date="2019" name="MBio">
        <title>Virus Genomes from Deep Sea Sediments Expand the Ocean Megavirome and Support Independent Origins of Viral Gigantism.</title>
        <authorList>
            <person name="Backstrom D."/>
            <person name="Yutin N."/>
            <person name="Jorgensen S.L."/>
            <person name="Dharamshi J."/>
            <person name="Homa F."/>
            <person name="Zaremba-Niedwiedzka K."/>
            <person name="Spang A."/>
            <person name="Wolf Y.I."/>
            <person name="Koonin E.V."/>
            <person name="Ettema T.J."/>
        </authorList>
    </citation>
    <scope>NUCLEOTIDE SEQUENCE</scope>
</reference>
<accession>A0A481ZBI9</accession>
<proteinExistence type="predicted"/>
<name>A0A481ZBI9_9VIRU</name>
<evidence type="ECO:0000313" key="1">
    <source>
        <dbReference type="EMBL" id="QBK93147.1"/>
    </source>
</evidence>
<organism evidence="1">
    <name type="scientific">Pithovirus LCPAC403</name>
    <dbReference type="NCBI Taxonomy" id="2506596"/>
    <lineage>
        <taxon>Viruses</taxon>
        <taxon>Pithoviruses</taxon>
    </lineage>
</organism>
<protein>
    <submittedName>
        <fullName evidence="1">Uncharacterized protein</fullName>
    </submittedName>
</protein>
<sequence length="247" mass="29734">MYEPMDIISALARKEKEALNSLHDDEYEKLLEKEWGHLVKPRTPESSFLLMVPYEVQKRVVPDLKYLRFDDDKIPDRLTKWIIEEKYENILKKGDVIHLPAGMNRNDGSYFWDSEKVIEFEFSVDEYGAVPRNWCFPEFPLKYFQPVVAHNDYVWLDSMFDEEIEKNTTYGIPSLEYTTLPKKKMVYSWFIYEYIKYWIIGIADEVHYDDEDEWRAVFKRSNCEYYRSLIIDFSLASSNENILWKNC</sequence>
<gene>
    <name evidence="1" type="ORF">LCPAC403_02810</name>
</gene>
<dbReference type="EMBL" id="MK500590">
    <property type="protein sequence ID" value="QBK93147.1"/>
    <property type="molecule type" value="Genomic_DNA"/>
</dbReference>